<name>A0ACD4CZL9_9HYPH</name>
<gene>
    <name evidence="1" type="ORF">N8E88_09175</name>
</gene>
<accession>A0ACD4CZL9</accession>
<protein>
    <submittedName>
        <fullName evidence="1">Ferritin-like domain-containing protein</fullName>
    </submittedName>
</protein>
<evidence type="ECO:0000313" key="1">
    <source>
        <dbReference type="EMBL" id="UXN59045.1"/>
    </source>
</evidence>
<organism evidence="1 2">
    <name type="scientific">Phyllobacterium zundukense</name>
    <dbReference type="NCBI Taxonomy" id="1867719"/>
    <lineage>
        <taxon>Bacteria</taxon>
        <taxon>Pseudomonadati</taxon>
        <taxon>Pseudomonadota</taxon>
        <taxon>Alphaproteobacteria</taxon>
        <taxon>Hyphomicrobiales</taxon>
        <taxon>Phyllobacteriaceae</taxon>
        <taxon>Phyllobacterium</taxon>
    </lineage>
</organism>
<sequence>MAEKTLATLFHETLKDVYYAERKILKALPKMARGATSPELKAAFEKHRDETEVHVERLQQVFDILGKPARGKTCDAIEGILAEGDEILEDFKGQAALDAGLASAAQAVEHYEMARYGTLARWAGELGLKDAQKLLVTTLQEETKTDEALTALAEGSLNSAAMAA</sequence>
<dbReference type="Proteomes" id="UP001061991">
    <property type="component" value="Plasmid p_unnamed1"/>
</dbReference>
<keyword evidence="2" id="KW-1185">Reference proteome</keyword>
<proteinExistence type="predicted"/>
<geneLocation type="plasmid" evidence="1 2">
    <name>p_unnamed1</name>
</geneLocation>
<reference evidence="1" key="1">
    <citation type="submission" date="2022-09" db="EMBL/GenBank/DDBJ databases">
        <title>Interaction between co-microsymbionts with complementary sets of symbiotic genes in legume-rhizobium systems.</title>
        <authorList>
            <person name="Safronova V."/>
            <person name="Sazanova A."/>
            <person name="Afonin A."/>
            <person name="Chirak E."/>
        </authorList>
    </citation>
    <scope>NUCLEOTIDE SEQUENCE</scope>
    <source>
        <strain evidence="1">A18/3m</strain>
    </source>
</reference>
<keyword evidence="1" id="KW-0614">Plasmid</keyword>
<dbReference type="EMBL" id="CP104972">
    <property type="protein sequence ID" value="UXN59045.1"/>
    <property type="molecule type" value="Genomic_DNA"/>
</dbReference>
<evidence type="ECO:0000313" key="2">
    <source>
        <dbReference type="Proteomes" id="UP001061991"/>
    </source>
</evidence>